<dbReference type="Bgee" id="WBGene00219244">
    <property type="expression patterns" value="Expressed in embryo and 2 other cell types or tissues"/>
</dbReference>
<dbReference type="CTD" id="13209141"/>
<evidence type="ECO:0000256" key="1">
    <source>
        <dbReference type="SAM" id="MobiDB-lite"/>
    </source>
</evidence>
<sequence>MNCGGKKKKSANSPVGTNKSKLGAPKEKKDETEGNYEELAVPQ</sequence>
<dbReference type="AlphaFoldDB" id="H2KMM3"/>
<dbReference type="PaxDb" id="6239-Y51H4A.938b"/>
<reference evidence="2 3" key="1">
    <citation type="journal article" date="1998" name="Science">
        <title>Genome sequence of the nematode C. elegans: a platform for investigating biology.</title>
        <authorList>
            <consortium name="The C. elegans sequencing consortium"/>
            <person name="Sulson J.E."/>
            <person name="Waterston R."/>
        </authorList>
    </citation>
    <scope>NUCLEOTIDE SEQUENCE [LARGE SCALE GENOMIC DNA]</scope>
    <source>
        <strain evidence="2 3">Bristol N2</strain>
    </source>
</reference>
<gene>
    <name evidence="2" type="ORF">CELE_Y51H4A.938</name>
    <name evidence="2 4" type="ORF">Y51H4A.938</name>
</gene>
<evidence type="ECO:0000313" key="2">
    <source>
        <dbReference type="EMBL" id="CCE71511.1"/>
    </source>
</evidence>
<dbReference type="WormBase" id="Y51H4A.938b">
    <property type="protein sequence ID" value="CE46720"/>
    <property type="gene ID" value="WBGene00219244"/>
</dbReference>
<name>H2KMM3_CAEEL</name>
<dbReference type="Proteomes" id="UP000001940">
    <property type="component" value="Chromosome IV"/>
</dbReference>
<protein>
    <submittedName>
        <fullName evidence="2">High mobility group protein HMG-I/HMG-Y</fullName>
    </submittedName>
</protein>
<dbReference type="RefSeq" id="NP_001255895.1">
    <property type="nucleotide sequence ID" value="NM_001268966.1"/>
</dbReference>
<dbReference type="GeneID" id="13209141"/>
<feature type="region of interest" description="Disordered" evidence="1">
    <location>
        <begin position="1"/>
        <end position="43"/>
    </location>
</feature>
<dbReference type="HOGENOM" id="CLU_191701_1_0_1"/>
<feature type="compositionally biased region" description="Polar residues" evidence="1">
    <location>
        <begin position="11"/>
        <end position="20"/>
    </location>
</feature>
<accession>H2KMM3</accession>
<evidence type="ECO:0000313" key="3">
    <source>
        <dbReference type="Proteomes" id="UP000001940"/>
    </source>
</evidence>
<feature type="compositionally biased region" description="Basic residues" evidence="1">
    <location>
        <begin position="1"/>
        <end position="10"/>
    </location>
</feature>
<proteinExistence type="predicted"/>
<dbReference type="ExpressionAtlas" id="H2KMM3">
    <property type="expression patterns" value="baseline"/>
</dbReference>
<keyword evidence="3" id="KW-1185">Reference proteome</keyword>
<evidence type="ECO:0000313" key="4">
    <source>
        <dbReference type="WormBase" id="Y51H4A.938b"/>
    </source>
</evidence>
<dbReference type="InParanoid" id="H2KMM3"/>
<dbReference type="EMBL" id="BX284604">
    <property type="protein sequence ID" value="CCE71511.1"/>
    <property type="molecule type" value="Genomic_DNA"/>
</dbReference>
<dbReference type="AGR" id="WB:WBGene00219244"/>
<organism evidence="2 3">
    <name type="scientific">Caenorhabditis elegans</name>
    <dbReference type="NCBI Taxonomy" id="6239"/>
    <lineage>
        <taxon>Eukaryota</taxon>
        <taxon>Metazoa</taxon>
        <taxon>Ecdysozoa</taxon>
        <taxon>Nematoda</taxon>
        <taxon>Chromadorea</taxon>
        <taxon>Rhabditida</taxon>
        <taxon>Rhabditina</taxon>
        <taxon>Rhabditomorpha</taxon>
        <taxon>Rhabditoidea</taxon>
        <taxon>Rhabditidae</taxon>
        <taxon>Peloderinae</taxon>
        <taxon>Caenorhabditis</taxon>
    </lineage>
</organism>
<dbReference type="PhylomeDB" id="H2KMM3"/>